<accession>A0A4C2AB35</accession>
<keyword evidence="3" id="KW-1185">Reference proteome</keyword>
<gene>
    <name evidence="2" type="ORF">EVAR_103841_1</name>
</gene>
<comment type="caution">
    <text evidence="2">The sequence shown here is derived from an EMBL/GenBank/DDBJ whole genome shotgun (WGS) entry which is preliminary data.</text>
</comment>
<evidence type="ECO:0000313" key="3">
    <source>
        <dbReference type="Proteomes" id="UP000299102"/>
    </source>
</evidence>
<dbReference type="OrthoDB" id="7382669at2759"/>
<proteinExistence type="predicted"/>
<dbReference type="InterPro" id="IPR000477">
    <property type="entry name" value="RT_dom"/>
</dbReference>
<sequence>MECPQGSVLGPTLWNILLDDLLRLPYPDGVRTIAYADDVTVLIGGQSRADIERKAEISLKLINSSDLPQYNWQATRSEQSHRRPSLMVLDASLSFAQHAVSIVERASKCFGKLSRVSATSWGIRYEALKVLYRGTFVATLTYAAGYWVDRIRMYVGQHGGLAGAGWVLPADLEVNRAGKLDIFRLTATRTEIRARKRGLWEDAVMEWQERWTQETRGRQLHRFFPDVAVRLSADWIAPDYETSQILTGHGCFRKRLHDMKLCETSECMCGMEDEDVHHVLWSCPMYDELRKEMLDGLTRTTVGPVYYPDLVASQANFRRLVEFARAWHGLRGGLE</sequence>
<protein>
    <submittedName>
        <fullName evidence="2">Retrovirus-related Pol polyprotein from type-1 retrotransposable element R1 2</fullName>
    </submittedName>
</protein>
<dbReference type="Proteomes" id="UP000299102">
    <property type="component" value="Unassembled WGS sequence"/>
</dbReference>
<dbReference type="AlphaFoldDB" id="A0A4C2AB35"/>
<evidence type="ECO:0000313" key="2">
    <source>
        <dbReference type="EMBL" id="GBP97328.1"/>
    </source>
</evidence>
<organism evidence="2 3">
    <name type="scientific">Eumeta variegata</name>
    <name type="common">Bagworm moth</name>
    <name type="synonym">Eumeta japonica</name>
    <dbReference type="NCBI Taxonomy" id="151549"/>
    <lineage>
        <taxon>Eukaryota</taxon>
        <taxon>Metazoa</taxon>
        <taxon>Ecdysozoa</taxon>
        <taxon>Arthropoda</taxon>
        <taxon>Hexapoda</taxon>
        <taxon>Insecta</taxon>
        <taxon>Pterygota</taxon>
        <taxon>Neoptera</taxon>
        <taxon>Endopterygota</taxon>
        <taxon>Lepidoptera</taxon>
        <taxon>Glossata</taxon>
        <taxon>Ditrysia</taxon>
        <taxon>Tineoidea</taxon>
        <taxon>Psychidae</taxon>
        <taxon>Oiketicinae</taxon>
        <taxon>Eumeta</taxon>
    </lineage>
</organism>
<dbReference type="EMBL" id="BGZK01002917">
    <property type="protein sequence ID" value="GBP97328.1"/>
    <property type="molecule type" value="Genomic_DNA"/>
</dbReference>
<reference evidence="2 3" key="1">
    <citation type="journal article" date="2019" name="Commun. Biol.">
        <title>The bagworm genome reveals a unique fibroin gene that provides high tensile strength.</title>
        <authorList>
            <person name="Kono N."/>
            <person name="Nakamura H."/>
            <person name="Ohtoshi R."/>
            <person name="Tomita M."/>
            <person name="Numata K."/>
            <person name="Arakawa K."/>
        </authorList>
    </citation>
    <scope>NUCLEOTIDE SEQUENCE [LARGE SCALE GENOMIC DNA]</scope>
</reference>
<feature type="domain" description="Reverse transcriptase" evidence="1">
    <location>
        <begin position="3"/>
        <end position="52"/>
    </location>
</feature>
<name>A0A4C2AB35_EUMVA</name>
<dbReference type="Pfam" id="PF00078">
    <property type="entry name" value="RVT_1"/>
    <property type="match status" value="1"/>
</dbReference>
<evidence type="ECO:0000259" key="1">
    <source>
        <dbReference type="Pfam" id="PF00078"/>
    </source>
</evidence>